<dbReference type="EC" id="1.13.12.3" evidence="3"/>
<feature type="domain" description="Amine oxidase" evidence="7">
    <location>
        <begin position="16"/>
        <end position="85"/>
    </location>
</feature>
<name>A0ABU0FBE1_9HYPH</name>
<evidence type="ECO:0000313" key="8">
    <source>
        <dbReference type="EMBL" id="MDQ0391439.1"/>
    </source>
</evidence>
<dbReference type="InterPro" id="IPR002937">
    <property type="entry name" value="Amino_oxidase"/>
</dbReference>
<keyword evidence="5" id="KW-0073">Auxin biosynthesis</keyword>
<dbReference type="PANTHER" id="PTHR10742:SF410">
    <property type="entry name" value="LYSINE-SPECIFIC HISTONE DEMETHYLASE 2"/>
    <property type="match status" value="1"/>
</dbReference>
<reference evidence="8 9" key="1">
    <citation type="submission" date="2023-07" db="EMBL/GenBank/DDBJ databases">
        <title>Genomic Encyclopedia of Type Strains, Phase IV (KMG-IV): sequencing the most valuable type-strain genomes for metagenomic binning, comparative biology and taxonomic classification.</title>
        <authorList>
            <person name="Goeker M."/>
        </authorList>
    </citation>
    <scope>NUCLEOTIDE SEQUENCE [LARGE SCALE GENOMIC DNA]</scope>
    <source>
        <strain evidence="8 9">DSM 5896</strain>
    </source>
</reference>
<dbReference type="SUPFAM" id="SSF54373">
    <property type="entry name" value="FAD-linked reductases, C-terminal domain"/>
    <property type="match status" value="1"/>
</dbReference>
<dbReference type="RefSeq" id="WP_307423751.1">
    <property type="nucleotide sequence ID" value="NZ_JAUSVK010000001.1"/>
</dbReference>
<dbReference type="InterPro" id="IPR036188">
    <property type="entry name" value="FAD/NAD-bd_sf"/>
</dbReference>
<evidence type="ECO:0000313" key="9">
    <source>
        <dbReference type="Proteomes" id="UP001237448"/>
    </source>
</evidence>
<dbReference type="EMBL" id="JAUSVK010000001">
    <property type="protein sequence ID" value="MDQ0391439.1"/>
    <property type="molecule type" value="Genomic_DNA"/>
</dbReference>
<dbReference type="InterPro" id="IPR050281">
    <property type="entry name" value="Flavin_monoamine_oxidase"/>
</dbReference>
<dbReference type="Proteomes" id="UP001237448">
    <property type="component" value="Unassembled WGS sequence"/>
</dbReference>
<evidence type="ECO:0000256" key="3">
    <source>
        <dbReference type="ARBA" id="ARBA00012535"/>
    </source>
</evidence>
<evidence type="ECO:0000256" key="2">
    <source>
        <dbReference type="ARBA" id="ARBA00005833"/>
    </source>
</evidence>
<dbReference type="Pfam" id="PF01593">
    <property type="entry name" value="Amino_oxidase"/>
    <property type="match status" value="2"/>
</dbReference>
<evidence type="ECO:0000256" key="5">
    <source>
        <dbReference type="ARBA" id="ARBA00023070"/>
    </source>
</evidence>
<comment type="similarity">
    <text evidence="2">Belongs to the tryptophan 2-monooxygenase family.</text>
</comment>
<comment type="catalytic activity">
    <reaction evidence="6">
        <text>L-tryptophan + O2 = indole-3-acetamide + CO2 + H2O</text>
        <dbReference type="Rhea" id="RHEA:16165"/>
        <dbReference type="ChEBI" id="CHEBI:15377"/>
        <dbReference type="ChEBI" id="CHEBI:15379"/>
        <dbReference type="ChEBI" id="CHEBI:16031"/>
        <dbReference type="ChEBI" id="CHEBI:16526"/>
        <dbReference type="ChEBI" id="CHEBI:57912"/>
        <dbReference type="EC" id="1.13.12.3"/>
    </reaction>
</comment>
<evidence type="ECO:0000256" key="6">
    <source>
        <dbReference type="ARBA" id="ARBA00047321"/>
    </source>
</evidence>
<accession>A0ABU0FBE1</accession>
<evidence type="ECO:0000259" key="7">
    <source>
        <dbReference type="Pfam" id="PF01593"/>
    </source>
</evidence>
<dbReference type="PANTHER" id="PTHR10742">
    <property type="entry name" value="FLAVIN MONOAMINE OXIDASE"/>
    <property type="match status" value="1"/>
</dbReference>
<proteinExistence type="inferred from homology"/>
<protein>
    <recommendedName>
        <fullName evidence="4">Tryptophan 2-monooxygenase</fullName>
        <ecNumber evidence="3">1.13.12.3</ecNumber>
    </recommendedName>
</protein>
<evidence type="ECO:0000256" key="4">
    <source>
        <dbReference type="ARBA" id="ARBA00017871"/>
    </source>
</evidence>
<dbReference type="Gene3D" id="3.50.50.60">
    <property type="entry name" value="FAD/NAD(P)-binding domain"/>
    <property type="match status" value="1"/>
</dbReference>
<sequence length="416" mass="43971">MTSPSLPTIVIGAGAAGLAAARALIDAGVDTLVLEARARIGGRAWTVRHAGMPLDLGCGWLHSADRNPFRAIAEQQGFTLDPTAPTWDRQYGNLGFSQSDQAAFHRASEAFYARIEAAAAGNADAPASDYLEPGNRWNGLLDAVSTYINGVEFDRLSVVDYARYADTGVNWRVREGYGALIAAYGRDVPTRLDCHVRLVDHGGRDVRLETSQGVVVAQTVIVTVPPTLLATESIRFSPALPRKLGAAHNIALGVADKLLLAVEDPASLPRDAHLFGRTDRVGTGGYSLQPLGRPVIEGYFGGELAKALEQGGLPAFTAFALEELEGLFGADVLKGLSPIAATAWHGDPHSLGSYSQALPGHADERALLAEPIPERLYFAGEACSRHDFSTAHGAYRTGVAAAEALLADRSRSAASA</sequence>
<keyword evidence="8" id="KW-0560">Oxidoreductase</keyword>
<keyword evidence="9" id="KW-1185">Reference proteome</keyword>
<dbReference type="SUPFAM" id="SSF51905">
    <property type="entry name" value="FAD/NAD(P)-binding domain"/>
    <property type="match status" value="1"/>
</dbReference>
<feature type="domain" description="Amine oxidase" evidence="7">
    <location>
        <begin position="164"/>
        <end position="406"/>
    </location>
</feature>
<comment type="pathway">
    <text evidence="1">Plant hormone metabolism; auxin biosynthesis.</text>
</comment>
<evidence type="ECO:0000256" key="1">
    <source>
        <dbReference type="ARBA" id="ARBA00004814"/>
    </source>
</evidence>
<comment type="caution">
    <text evidence="8">The sequence shown here is derived from an EMBL/GenBank/DDBJ whole genome shotgun (WGS) entry which is preliminary data.</text>
</comment>
<dbReference type="GO" id="GO:0097621">
    <property type="term" value="F:monoamine oxidase activity"/>
    <property type="evidence" value="ECO:0007669"/>
    <property type="project" value="UniProtKB-EC"/>
</dbReference>
<organism evidence="8 9">
    <name type="scientific">Labrys monachus</name>
    <dbReference type="NCBI Taxonomy" id="217067"/>
    <lineage>
        <taxon>Bacteria</taxon>
        <taxon>Pseudomonadati</taxon>
        <taxon>Pseudomonadota</taxon>
        <taxon>Alphaproteobacteria</taxon>
        <taxon>Hyphomicrobiales</taxon>
        <taxon>Xanthobacteraceae</taxon>
        <taxon>Labrys</taxon>
    </lineage>
</organism>
<gene>
    <name evidence="8" type="ORF">J3R73_001231</name>
</gene>